<dbReference type="SUPFAM" id="SSF50475">
    <property type="entry name" value="FMN-binding split barrel"/>
    <property type="match status" value="1"/>
</dbReference>
<dbReference type="EMBL" id="CP037867">
    <property type="protein sequence ID" value="QBM29350.1"/>
    <property type="molecule type" value="Genomic_DNA"/>
</dbReference>
<dbReference type="InterPro" id="IPR012349">
    <property type="entry name" value="Split_barrel_FMN-bd"/>
</dbReference>
<dbReference type="Pfam" id="PF04299">
    <property type="entry name" value="FMN_bind_2"/>
    <property type="match status" value="1"/>
</dbReference>
<keyword evidence="2" id="KW-1185">Reference proteome</keyword>
<dbReference type="InterPro" id="IPR007396">
    <property type="entry name" value="TR_PAI2-type"/>
</dbReference>
<sequence>MYVPPHHRFDDRAAQLDLIDAHPLGTWVCLGADGLTASHRPFVLDRNRGNHGTLSVRIDPDDAGARAVPAGAPSLIVFHGPQAYISPGWYPGKAEHGRVVPTWNYVVVHAHGAVRWTADGAGIEIAIQRLEGKLKASQDEARADREGTVVGLTASGSEAARTMAALVQHALNTSPH</sequence>
<dbReference type="PANTHER" id="PTHR35802">
    <property type="entry name" value="PROTEASE SYNTHASE AND SPORULATION PROTEIN PAI 2"/>
    <property type="match status" value="1"/>
</dbReference>
<dbReference type="GO" id="GO:0008233">
    <property type="term" value="F:peptidase activity"/>
    <property type="evidence" value="ECO:0007669"/>
    <property type="project" value="UniProtKB-KW"/>
</dbReference>
<dbReference type="Gene3D" id="2.30.110.10">
    <property type="entry name" value="Electron Transport, Fmn-binding Protein, Chain A"/>
    <property type="match status" value="2"/>
</dbReference>
<keyword evidence="1" id="KW-0378">Hydrolase</keyword>
<protein>
    <submittedName>
        <fullName evidence="1">Protease synthase and sporulation protein PAI 2</fullName>
    </submittedName>
</protein>
<reference evidence="1 2" key="1">
    <citation type="submission" date="2019-03" db="EMBL/GenBank/DDBJ databases">
        <authorList>
            <person name="Sebastian G."/>
            <person name="Baumann P."/>
            <person name="Ruckert C."/>
            <person name="Kalinowski J."/>
            <person name="Nebel B."/>
            <person name="Takors R."/>
            <person name="Blombach B."/>
        </authorList>
    </citation>
    <scope>NUCLEOTIDE SEQUENCE [LARGE SCALE GENOMIC DNA]</scope>
    <source>
        <strain evidence="1 2">DSM 1084</strain>
    </source>
</reference>
<dbReference type="RefSeq" id="WP_133157268.1">
    <property type="nucleotide sequence ID" value="NZ_CP037867.1"/>
</dbReference>
<evidence type="ECO:0000313" key="1">
    <source>
        <dbReference type="EMBL" id="QBM29350.1"/>
    </source>
</evidence>
<organism evidence="1 2">
    <name type="scientific">Hydrogenophaga pseudoflava</name>
    <name type="common">Pseudomonas carboxydoflava</name>
    <dbReference type="NCBI Taxonomy" id="47421"/>
    <lineage>
        <taxon>Bacteria</taxon>
        <taxon>Pseudomonadati</taxon>
        <taxon>Pseudomonadota</taxon>
        <taxon>Betaproteobacteria</taxon>
        <taxon>Burkholderiales</taxon>
        <taxon>Comamonadaceae</taxon>
        <taxon>Hydrogenophaga</taxon>
    </lineage>
</organism>
<dbReference type="GO" id="GO:0006508">
    <property type="term" value="P:proteolysis"/>
    <property type="evidence" value="ECO:0007669"/>
    <property type="project" value="UniProtKB-KW"/>
</dbReference>
<keyword evidence="1" id="KW-0645">Protease</keyword>
<evidence type="ECO:0000313" key="2">
    <source>
        <dbReference type="Proteomes" id="UP000293912"/>
    </source>
</evidence>
<dbReference type="KEGG" id="hpse:HPF_16780"/>
<dbReference type="PIRSF" id="PIRSF010372">
    <property type="entry name" value="PaiB"/>
    <property type="match status" value="1"/>
</dbReference>
<dbReference type="Proteomes" id="UP000293912">
    <property type="component" value="Chromosome"/>
</dbReference>
<dbReference type="AlphaFoldDB" id="A0A4P6X011"/>
<proteinExistence type="predicted"/>
<gene>
    <name evidence="1" type="primary">paiB1</name>
    <name evidence="1" type="ORF">HPF_16780</name>
</gene>
<accession>A0A4P6X011</accession>
<name>A0A4P6X011_HYDPS</name>
<dbReference type="PANTHER" id="PTHR35802:SF1">
    <property type="entry name" value="PROTEASE SYNTHASE AND SPORULATION PROTEIN PAI 2"/>
    <property type="match status" value="1"/>
</dbReference>